<protein>
    <submittedName>
        <fullName evidence="2">Uncharacterized protein</fullName>
    </submittedName>
</protein>
<feature type="region of interest" description="Disordered" evidence="1">
    <location>
        <begin position="1"/>
        <end position="40"/>
    </location>
</feature>
<dbReference type="InterPro" id="IPR036280">
    <property type="entry name" value="Multihaem_cyt_sf"/>
</dbReference>
<gene>
    <name evidence="2" type="ORF">DB32_008669</name>
</gene>
<dbReference type="Proteomes" id="UP000034883">
    <property type="component" value="Chromosome"/>
</dbReference>
<dbReference type="SUPFAM" id="SSF48695">
    <property type="entry name" value="Multiheme cytochromes"/>
    <property type="match status" value="1"/>
</dbReference>
<name>A0A0F6YPI7_9BACT</name>
<keyword evidence="3" id="KW-1185">Reference proteome</keyword>
<reference evidence="2 3" key="1">
    <citation type="submission" date="2015-03" db="EMBL/GenBank/DDBJ databases">
        <title>Genome assembly of Sandaracinus amylolyticus DSM 53668.</title>
        <authorList>
            <person name="Sharma G."/>
            <person name="Subramanian S."/>
        </authorList>
    </citation>
    <scope>NUCLEOTIDE SEQUENCE [LARGE SCALE GENOMIC DNA]</scope>
    <source>
        <strain evidence="2 3">DSM 53668</strain>
    </source>
</reference>
<dbReference type="AlphaFoldDB" id="A0A0F6YPI7"/>
<dbReference type="EMBL" id="CP011125">
    <property type="protein sequence ID" value="AKF11520.1"/>
    <property type="molecule type" value="Genomic_DNA"/>
</dbReference>
<evidence type="ECO:0000313" key="2">
    <source>
        <dbReference type="EMBL" id="AKF11520.1"/>
    </source>
</evidence>
<dbReference type="KEGG" id="samy:DB32_008669"/>
<proteinExistence type="predicted"/>
<evidence type="ECO:0000313" key="3">
    <source>
        <dbReference type="Proteomes" id="UP000034883"/>
    </source>
</evidence>
<organism evidence="2 3">
    <name type="scientific">Sandaracinus amylolyticus</name>
    <dbReference type="NCBI Taxonomy" id="927083"/>
    <lineage>
        <taxon>Bacteria</taxon>
        <taxon>Pseudomonadati</taxon>
        <taxon>Myxococcota</taxon>
        <taxon>Polyangia</taxon>
        <taxon>Polyangiales</taxon>
        <taxon>Sandaracinaceae</taxon>
        <taxon>Sandaracinus</taxon>
    </lineage>
</organism>
<evidence type="ECO:0000256" key="1">
    <source>
        <dbReference type="SAM" id="MobiDB-lite"/>
    </source>
</evidence>
<sequence length="239" mass="25677">MSRRDPERRRADVAGDARRSDARVGDRSFADPRRAIGRAHARDVDAMPPVGARVAEAQIAAFEAWIADGMPAGTCAVDDPWSTPVQCTSMRTWTDGDDKSPEMKPGGTCVSCHAREADEPLFWAAGTVYPTAHEPDDCNGADTRGAAIVEITDAEGRVSRLAPNRAGNFFLVRPSDEDDDEDEVEPGGALATQFAYPYTVRVLYEGRERAMLTPQTSGDCNACHTTAGTNGAPGRILLP</sequence>
<dbReference type="STRING" id="927083.DB32_008669"/>
<accession>A0A0F6YPI7</accession>